<sequence length="648" mass="72761">FDNFISGAIIKNYTTFTIIYKFDFDYGDNNHYAEITLGPSLQDNLNVSWVEFNLPDGFLPNSEDSKSNLFVRFNKTIIGTGISGPYSLDYGIDDINIDAWNDKYFILYNSSKSISNKGATDGTPELTFSSVISNGENVYVVYGIRTPYVLGYGFQKVGKSYSDSVRLIYNNNSASSIKDSAGLISTVSLNDPSLYIGLDNTTQETVLELYNMPLLFGPEINLTFALDPIIINQIKNFKGIDNNTLTIDFYFVPNRVFGSYYTDSIEISLDYWALKPDLEAEGYKISYNKDLQGIYEAFGVGSLDIYISISQVGNSSNFISYVILEQFDYMSDDHFVEMYANMPMDSDGDLDVNAIINTPHYIQITSEPFLDSQWGSSPFGLLDNSEVTVALENLPYSSLISLDGSSGDYDINYLGTQETLPVNAQNFYMIPNLALFTDAYNTDEIIYQDGYVNLYYGSSTDIRGENDYSNRIYMTYENTAVDDYKSYFSNGVPISWEDTFDITDQFLTTREIDVSGTVLYHQLFDLTNDVIDVIELADILVNVTGVYFGVQLPDNISIAHIRAIGIPYEYDLSIQGFPVGNYIDGTYSKVTTSGVTRTFDSRASDTLMNTTSNFSLEFASNGSKYIVFYVPISTVQNYAINDKLMVDY</sequence>
<comment type="caution">
    <text evidence="1">The sequence shown here is derived from an EMBL/GenBank/DDBJ whole genome shotgun (WGS) entry which is preliminary data.</text>
</comment>
<protein>
    <submittedName>
        <fullName evidence="1">Uncharacterized protein</fullName>
    </submittedName>
</protein>
<feature type="non-terminal residue" evidence="1">
    <location>
        <position position="648"/>
    </location>
</feature>
<proteinExistence type="predicted"/>
<feature type="non-terminal residue" evidence="1">
    <location>
        <position position="1"/>
    </location>
</feature>
<accession>A0A0F9GR85</accession>
<dbReference type="AlphaFoldDB" id="A0A0F9GR85"/>
<name>A0A0F9GR85_9ZZZZ</name>
<dbReference type="EMBL" id="LAZR01027483">
    <property type="protein sequence ID" value="KKL65597.1"/>
    <property type="molecule type" value="Genomic_DNA"/>
</dbReference>
<reference evidence="1" key="1">
    <citation type="journal article" date="2015" name="Nature">
        <title>Complex archaea that bridge the gap between prokaryotes and eukaryotes.</title>
        <authorList>
            <person name="Spang A."/>
            <person name="Saw J.H."/>
            <person name="Jorgensen S.L."/>
            <person name="Zaremba-Niedzwiedzka K."/>
            <person name="Martijn J."/>
            <person name="Lind A.E."/>
            <person name="van Eijk R."/>
            <person name="Schleper C."/>
            <person name="Guy L."/>
            <person name="Ettema T.J."/>
        </authorList>
    </citation>
    <scope>NUCLEOTIDE SEQUENCE</scope>
</reference>
<evidence type="ECO:0000313" key="1">
    <source>
        <dbReference type="EMBL" id="KKL65597.1"/>
    </source>
</evidence>
<organism evidence="1">
    <name type="scientific">marine sediment metagenome</name>
    <dbReference type="NCBI Taxonomy" id="412755"/>
    <lineage>
        <taxon>unclassified sequences</taxon>
        <taxon>metagenomes</taxon>
        <taxon>ecological metagenomes</taxon>
    </lineage>
</organism>
<gene>
    <name evidence="1" type="ORF">LCGC14_2153390</name>
</gene>